<name>A0AAN6FJ97_9PEZI</name>
<gene>
    <name evidence="2" type="ORF">LTR82_009681</name>
</gene>
<dbReference type="EMBL" id="JASUXU010000031">
    <property type="protein sequence ID" value="KAK0319264.1"/>
    <property type="molecule type" value="Genomic_DNA"/>
</dbReference>
<accession>A0AAN6FJ97</accession>
<reference evidence="2" key="1">
    <citation type="submission" date="2021-12" db="EMBL/GenBank/DDBJ databases">
        <title>Black yeast isolated from Biological Soil Crust.</title>
        <authorList>
            <person name="Kurbessoian T."/>
        </authorList>
    </citation>
    <scope>NUCLEOTIDE SEQUENCE</scope>
    <source>
        <strain evidence="2">CCFEE 5208</strain>
    </source>
</reference>
<dbReference type="Proteomes" id="UP001168146">
    <property type="component" value="Unassembled WGS sequence"/>
</dbReference>
<evidence type="ECO:0000313" key="3">
    <source>
        <dbReference type="Proteomes" id="UP001168146"/>
    </source>
</evidence>
<dbReference type="AlphaFoldDB" id="A0AAN6FJ97"/>
<evidence type="ECO:0000313" key="2">
    <source>
        <dbReference type="EMBL" id="KAK0319264.1"/>
    </source>
</evidence>
<feature type="region of interest" description="Disordered" evidence="1">
    <location>
        <begin position="855"/>
        <end position="874"/>
    </location>
</feature>
<evidence type="ECO:0000256" key="1">
    <source>
        <dbReference type="SAM" id="MobiDB-lite"/>
    </source>
</evidence>
<proteinExistence type="predicted"/>
<feature type="compositionally biased region" description="Basic and acidic residues" evidence="1">
    <location>
        <begin position="964"/>
        <end position="975"/>
    </location>
</feature>
<protein>
    <submittedName>
        <fullName evidence="2">Uncharacterized protein</fullName>
    </submittedName>
</protein>
<feature type="region of interest" description="Disordered" evidence="1">
    <location>
        <begin position="953"/>
        <end position="975"/>
    </location>
</feature>
<sequence length="975" mass="107934">MKLRIPATAPSVSTAIWITDDLLAEAFHRFARVSHTHSNRRHGSNNPGPMEARKRHARRRIGLASAVPVSGPPVVDLGALFGLGARSPAQPEKSWKWEAPSVRVPGVGAGPPAPPLGATVWSPVPFGQHARPQRRQQLEVVEDPMKAVKASQSAFRDLLSSHQHLEKVEKVAMHDVVAFLQSSKDERQADNVITLVQWLDKRQIERDALHLMALCIRDKARLQTLQEEQLSPALAFLLGRIEAETPTIELALAQTLDALPASQRHCAVVELLRQLSATYKRGNRSPATIRTMFRILDSCQSLQGSHAEHTTWCRVYEQLGSLLKPAALARHLCSLDRADMAQVLLRHWVPRYLLFEDGAAAESHDHGVFKRINLGSLAREATASAVGTPSSDASVKHTDPLISLLVTLAKWTKGYAVFLQDLLDMLGAVQTRPEVWATFDSIRRHPELGIPATFARTLVLYLTATGDPAHLSLAWKVYEAVPSLSVMECIDFPMQLIEHGLGTPDRIFHLLNSKVGPEIVKPEFRDTPRLALQPAQVDLAHLVAYAWAKQEHTSSRVAFRRVWEVYRFLQDRGAPLSPLMSRSLVRAGIAQPMQEGKNVSLAQVKYIIAIVQRLEGKEAAAYLDGLVWPINKRLRDPSNPAAVARLSWWAGRMDDGIARKMRWRLRLWTKKKRGWFDGVGPLAKRRRSKGVLAVPADDTEHLATMLQPVADIAPEQIGWRQTNDEEVKASISDELVEVEASEISSTPEDAASAYFEQAEATMTPRVVRIAVRVVRIAGENKASLLPAHPLVPYDPVSTFPDAADATYPDVGLAKSLPTEDWSVSYDPAFTWLETGDAPKLDVEPAEVLLTENTPASHDVVSPPSHARGPSTPVAEPTRVVPRAVFLHNDPRPPQPEASVSATNADFATVNNLGKKRTALADVPSSSTSLPIARIHGHVELDYKEGNASGWRNFSQQWQNKRKRSNYDTFEKQARQ</sequence>
<organism evidence="2 3">
    <name type="scientific">Friedmanniomyces endolithicus</name>
    <dbReference type="NCBI Taxonomy" id="329885"/>
    <lineage>
        <taxon>Eukaryota</taxon>
        <taxon>Fungi</taxon>
        <taxon>Dikarya</taxon>
        <taxon>Ascomycota</taxon>
        <taxon>Pezizomycotina</taxon>
        <taxon>Dothideomycetes</taxon>
        <taxon>Dothideomycetidae</taxon>
        <taxon>Mycosphaerellales</taxon>
        <taxon>Teratosphaeriaceae</taxon>
        <taxon>Friedmanniomyces</taxon>
    </lineage>
</organism>
<comment type="caution">
    <text evidence="2">The sequence shown here is derived from an EMBL/GenBank/DDBJ whole genome shotgun (WGS) entry which is preliminary data.</text>
</comment>